<protein>
    <submittedName>
        <fullName evidence="1">Putative sugar isomerase</fullName>
    </submittedName>
</protein>
<dbReference type="Proteomes" id="UP000028602">
    <property type="component" value="Unassembled WGS sequence"/>
</dbReference>
<comment type="caution">
    <text evidence="1">The sequence shown here is derived from an EMBL/GenBank/DDBJ whole genome shotgun (WGS) entry which is preliminary data.</text>
</comment>
<dbReference type="AlphaFoldDB" id="A0A085JDU4"/>
<dbReference type="Pfam" id="PF04074">
    <property type="entry name" value="DUF386"/>
    <property type="match status" value="1"/>
</dbReference>
<dbReference type="PANTHER" id="PTHR34986:SF1">
    <property type="entry name" value="PROTEIN YIAL"/>
    <property type="match status" value="1"/>
</dbReference>
<proteinExistence type="predicted"/>
<dbReference type="eggNOG" id="COG2731">
    <property type="taxonomic scope" value="Bacteria"/>
</dbReference>
<dbReference type="InterPro" id="IPR004375">
    <property type="entry name" value="NanQ/TabA/YiaL"/>
</dbReference>
<gene>
    <name evidence="1" type="ORF">GTPT_2401</name>
</gene>
<dbReference type="GO" id="GO:0005829">
    <property type="term" value="C:cytosol"/>
    <property type="evidence" value="ECO:0007669"/>
    <property type="project" value="TreeGrafter"/>
</dbReference>
<sequence length="155" mass="16867">MIIDTLAAAAGNPLYPAAIRKMLATIIESDPYSLPAGHYQVQGKQMFFNVAEGETRPLENQKPEFHRQYLDIHIVLDGNEVIGAGVRGLPLDLSEPFNDAHDLGFCAAIPGETLIHLQAGELAIIFPQELHRPMSTCTTPAALRKIVAKIDSALL</sequence>
<dbReference type="PANTHER" id="PTHR34986">
    <property type="entry name" value="EVOLVED BETA-GALACTOSIDASE SUBUNIT BETA"/>
    <property type="match status" value="1"/>
</dbReference>
<dbReference type="OrthoDB" id="6196468at2"/>
<reference evidence="1 2" key="1">
    <citation type="submission" date="2014-05" db="EMBL/GenBank/DDBJ databases">
        <title>ATOL: Assembling a taxonomically balanced genome-scale reconstruction of the evolutionary history of the Enterobacteriaceae.</title>
        <authorList>
            <person name="Plunkett G.III."/>
            <person name="Neeno-Eckwall E.C."/>
            <person name="Glasner J.D."/>
            <person name="Perna N.T."/>
        </authorList>
    </citation>
    <scope>NUCLEOTIDE SEQUENCE [LARGE SCALE GENOMIC DNA]</scope>
    <source>
        <strain evidence="1 2">ATCC 33301</strain>
    </source>
</reference>
<keyword evidence="1" id="KW-0413">Isomerase</keyword>
<dbReference type="GO" id="GO:0016853">
    <property type="term" value="F:isomerase activity"/>
    <property type="evidence" value="ECO:0007669"/>
    <property type="project" value="UniProtKB-KW"/>
</dbReference>
<dbReference type="EMBL" id="JMPR01000037">
    <property type="protein sequence ID" value="KFD18640.1"/>
    <property type="molecule type" value="Genomic_DNA"/>
</dbReference>
<dbReference type="SUPFAM" id="SSF51197">
    <property type="entry name" value="Clavaminate synthase-like"/>
    <property type="match status" value="1"/>
</dbReference>
<dbReference type="RefSeq" id="WP_025901904.1">
    <property type="nucleotide sequence ID" value="NZ_ATMJ01000011.1"/>
</dbReference>
<evidence type="ECO:0000313" key="1">
    <source>
        <dbReference type="EMBL" id="KFD18640.1"/>
    </source>
</evidence>
<keyword evidence="2" id="KW-1185">Reference proteome</keyword>
<evidence type="ECO:0000313" key="2">
    <source>
        <dbReference type="Proteomes" id="UP000028602"/>
    </source>
</evidence>
<organism evidence="1 2">
    <name type="scientific">Tatumella ptyseos ATCC 33301</name>
    <dbReference type="NCBI Taxonomy" id="1005995"/>
    <lineage>
        <taxon>Bacteria</taxon>
        <taxon>Pseudomonadati</taxon>
        <taxon>Pseudomonadota</taxon>
        <taxon>Gammaproteobacteria</taxon>
        <taxon>Enterobacterales</taxon>
        <taxon>Erwiniaceae</taxon>
        <taxon>Tatumella</taxon>
    </lineage>
</organism>
<name>A0A085JDU4_9GAMM</name>
<dbReference type="InterPro" id="IPR037012">
    <property type="entry name" value="NanQ/TabA/YiaL_sf"/>
</dbReference>
<dbReference type="Gene3D" id="2.60.120.370">
    <property type="entry name" value="YhcH/YjgK/YiaL"/>
    <property type="match status" value="1"/>
</dbReference>
<accession>A0A085JDU4</accession>
<dbReference type="NCBIfam" id="TIGR00022">
    <property type="entry name" value="YhcH/YjgK/YiaL family protein"/>
    <property type="match status" value="1"/>
</dbReference>